<keyword evidence="3" id="KW-1185">Reference proteome</keyword>
<dbReference type="Gene3D" id="2.60.40.2610">
    <property type="entry name" value="Outer membrane usher protein FimD, plug domain"/>
    <property type="match status" value="1"/>
</dbReference>
<dbReference type="Pfam" id="PF00577">
    <property type="entry name" value="Usher"/>
    <property type="match status" value="2"/>
</dbReference>
<dbReference type="EMBL" id="JAOVZO020000018">
    <property type="protein sequence ID" value="MDC8013940.1"/>
    <property type="molecule type" value="Genomic_DNA"/>
</dbReference>
<comment type="caution">
    <text evidence="2">The sequence shown here is derived from an EMBL/GenBank/DDBJ whole genome shotgun (WGS) entry which is preliminary data.</text>
</comment>
<evidence type="ECO:0000313" key="3">
    <source>
        <dbReference type="Proteomes" id="UP001139971"/>
    </source>
</evidence>
<reference evidence="2" key="1">
    <citation type="submission" date="2023-02" db="EMBL/GenBank/DDBJ databases">
        <title>Tahibacter soli sp. nov. isolated from soil.</title>
        <authorList>
            <person name="Baek J.H."/>
            <person name="Lee J.K."/>
            <person name="Choi D.G."/>
            <person name="Jeon C.O."/>
        </authorList>
    </citation>
    <scope>NUCLEOTIDE SEQUENCE</scope>
    <source>
        <strain evidence="2">BL</strain>
    </source>
</reference>
<dbReference type="InterPro" id="IPR042186">
    <property type="entry name" value="FimD_plug_dom"/>
</dbReference>
<dbReference type="AlphaFoldDB" id="A0A9X3YMF1"/>
<dbReference type="GO" id="GO:0009279">
    <property type="term" value="C:cell outer membrane"/>
    <property type="evidence" value="ECO:0007669"/>
    <property type="project" value="TreeGrafter"/>
</dbReference>
<name>A0A9X3YMF1_9GAMM</name>
<dbReference type="Proteomes" id="UP001139971">
    <property type="component" value="Unassembled WGS sequence"/>
</dbReference>
<keyword evidence="1" id="KW-0732">Signal</keyword>
<dbReference type="PANTHER" id="PTHR30451">
    <property type="entry name" value="OUTER MEMBRANE USHER PROTEIN"/>
    <property type="match status" value="1"/>
</dbReference>
<organism evidence="2 3">
    <name type="scientific">Tahibacter soli</name>
    <dbReference type="NCBI Taxonomy" id="2983605"/>
    <lineage>
        <taxon>Bacteria</taxon>
        <taxon>Pseudomonadati</taxon>
        <taxon>Pseudomonadota</taxon>
        <taxon>Gammaproteobacteria</taxon>
        <taxon>Lysobacterales</taxon>
        <taxon>Rhodanobacteraceae</taxon>
        <taxon>Tahibacter</taxon>
    </lineage>
</organism>
<dbReference type="PANTHER" id="PTHR30451:SF5">
    <property type="entry name" value="SLR0019 PROTEIN"/>
    <property type="match status" value="1"/>
</dbReference>
<dbReference type="InterPro" id="IPR000015">
    <property type="entry name" value="Fimb_usher"/>
</dbReference>
<gene>
    <name evidence="2" type="ORF">OD750_015455</name>
</gene>
<protein>
    <submittedName>
        <fullName evidence="2">Fimbria/pilus outer membrane usher protein</fullName>
    </submittedName>
</protein>
<proteinExistence type="predicted"/>
<evidence type="ECO:0000256" key="1">
    <source>
        <dbReference type="SAM" id="SignalP"/>
    </source>
</evidence>
<feature type="chain" id="PRO_5040751854" evidence="1">
    <location>
        <begin position="21"/>
        <end position="743"/>
    </location>
</feature>
<evidence type="ECO:0000313" key="2">
    <source>
        <dbReference type="EMBL" id="MDC8013940.1"/>
    </source>
</evidence>
<feature type="signal peptide" evidence="1">
    <location>
        <begin position="1"/>
        <end position="20"/>
    </location>
</feature>
<dbReference type="Gene3D" id="2.60.40.3110">
    <property type="match status" value="1"/>
</dbReference>
<accession>A0A9X3YMF1</accession>
<dbReference type="GO" id="GO:0015473">
    <property type="term" value="F:fimbrial usher porin activity"/>
    <property type="evidence" value="ECO:0007669"/>
    <property type="project" value="InterPro"/>
</dbReference>
<dbReference type="GO" id="GO:0009297">
    <property type="term" value="P:pilus assembly"/>
    <property type="evidence" value="ECO:0007669"/>
    <property type="project" value="InterPro"/>
</dbReference>
<sequence length="743" mass="79954">MRAWILPALVELALAAPAFAAPDPEAGDRLVYDVVLQGRPTGKVEEFRRTDGALYAPRALLVELAVPVPPGEDAWVRLTDVAGLAATVDEARGELSLRLAASLRPATTLRFLDEPGDAPQPLAHGAALDYTLSAQTSGGDADVGARIAPRWFGPFGVVASDAVYRNTGDPRWQRIETYWQKDFPQHMRQLRVGDAITPGPAWSRAVRYAGVHFGRDYGLRPDLVTYPLPAFAGQAAVPSAVDIVVNGLRTRRTEVPDGPFSIPRLPVVTGGGEALVVVADALGRETVYRVPFYVSTKLLRTGLSDYSFDAGALRRGYADDYGDAFASYAVRYGATDALTLEGQAQASGDVRRAGVGAIARVGEFGAVQAAVARSGGDRCDGTQWYFASEFQRGRFSANTAQSWTRGDYCDLATFDGDAPPRRQTQVTLGVATALGQFNLSRLDRTDADGRLRFDSLFWSQRVAVRAYLSLGVQRTRDADGRRDTAAQFSLLVPLADGMTSFSVNGIGGERDRAIARLARQPPAGPGWGWYVESALERSDARAGGEWRTPWTALSLDVDRTRDDTAVRAGADGAFVWIGGHGYASRRLGDAFAIVDTGDAPDVPIHRENQWLGRTDAHGRFLVPELRAFEANHIGLEPTELPPDADAQTDRLVLRPYRGGGIVASFGVRRTGLRDLRLTLADGAPAPTGSVLVVDGADRQSVGYDGLVHVEPPTSGATWELRGAFGRCRLAPVDAATLRCEGVR</sequence>
<dbReference type="RefSeq" id="WP_263541585.1">
    <property type="nucleotide sequence ID" value="NZ_JAOVZO020000018.1"/>
</dbReference>